<dbReference type="FunFam" id="1.10.10.10:FF:000037">
    <property type="entry name" value="Heat stress transcription factor B-4"/>
    <property type="match status" value="1"/>
</dbReference>
<evidence type="ECO:0000256" key="9">
    <source>
        <dbReference type="RuleBase" id="RU004020"/>
    </source>
</evidence>
<evidence type="ECO:0000256" key="8">
    <source>
        <dbReference type="ARBA" id="ARBA00023242"/>
    </source>
</evidence>
<evidence type="ECO:0000256" key="1">
    <source>
        <dbReference type="ARBA" id="ARBA00004123"/>
    </source>
</evidence>
<dbReference type="InterPro" id="IPR036390">
    <property type="entry name" value="WH_DNA-bd_sf"/>
</dbReference>
<keyword evidence="3" id="KW-0597">Phosphoprotein</keyword>
<dbReference type="Gene3D" id="1.10.10.10">
    <property type="entry name" value="Winged helix-like DNA-binding domain superfamily/Winged helix DNA-binding domain"/>
    <property type="match status" value="1"/>
</dbReference>
<organism evidence="12 13">
    <name type="scientific">Cinchona calisaya</name>
    <dbReference type="NCBI Taxonomy" id="153742"/>
    <lineage>
        <taxon>Eukaryota</taxon>
        <taxon>Viridiplantae</taxon>
        <taxon>Streptophyta</taxon>
        <taxon>Embryophyta</taxon>
        <taxon>Tracheophyta</taxon>
        <taxon>Spermatophyta</taxon>
        <taxon>Magnoliopsida</taxon>
        <taxon>eudicotyledons</taxon>
        <taxon>Gunneridae</taxon>
        <taxon>Pentapetalae</taxon>
        <taxon>asterids</taxon>
        <taxon>lamiids</taxon>
        <taxon>Gentianales</taxon>
        <taxon>Rubiaceae</taxon>
        <taxon>Cinchonoideae</taxon>
        <taxon>Cinchoneae</taxon>
        <taxon>Cinchona</taxon>
    </lineage>
</organism>
<evidence type="ECO:0000313" key="13">
    <source>
        <dbReference type="Proteomes" id="UP001630127"/>
    </source>
</evidence>
<protein>
    <recommendedName>
        <fullName evidence="11">HSF-type DNA-binding domain-containing protein</fullName>
    </recommendedName>
</protein>
<dbReference type="PANTHER" id="PTHR10015:SF456">
    <property type="entry name" value="E2F_DP FAMILY WINGED-HELIX DNA-BINDING DOMAIN-CONTAINING PROTEIN-RELATED"/>
    <property type="match status" value="1"/>
</dbReference>
<evidence type="ECO:0000259" key="11">
    <source>
        <dbReference type="SMART" id="SM00415"/>
    </source>
</evidence>
<evidence type="ECO:0000256" key="4">
    <source>
        <dbReference type="ARBA" id="ARBA00023015"/>
    </source>
</evidence>
<evidence type="ECO:0000256" key="6">
    <source>
        <dbReference type="ARBA" id="ARBA00023125"/>
    </source>
</evidence>
<evidence type="ECO:0000256" key="2">
    <source>
        <dbReference type="ARBA" id="ARBA00011233"/>
    </source>
</evidence>
<gene>
    <name evidence="12" type="ORF">ACH5RR_015003</name>
</gene>
<dbReference type="AlphaFoldDB" id="A0ABD2ZSQ8"/>
<dbReference type="SMART" id="SM00415">
    <property type="entry name" value="HSF"/>
    <property type="match status" value="1"/>
</dbReference>
<dbReference type="GO" id="GO:0005634">
    <property type="term" value="C:nucleus"/>
    <property type="evidence" value="ECO:0007669"/>
    <property type="project" value="UniProtKB-SubCell"/>
</dbReference>
<dbReference type="GO" id="GO:0003677">
    <property type="term" value="F:DNA binding"/>
    <property type="evidence" value="ECO:0007669"/>
    <property type="project" value="UniProtKB-KW"/>
</dbReference>
<comment type="subcellular location">
    <subcellularLocation>
        <location evidence="1">Nucleus</location>
    </subcellularLocation>
</comment>
<keyword evidence="8" id="KW-0539">Nucleus</keyword>
<keyword evidence="4" id="KW-0805">Transcription regulation</keyword>
<dbReference type="InterPro" id="IPR000232">
    <property type="entry name" value="HSF_DNA-bd"/>
</dbReference>
<keyword evidence="13" id="KW-1185">Reference proteome</keyword>
<reference evidence="12 13" key="1">
    <citation type="submission" date="2024-11" db="EMBL/GenBank/DDBJ databases">
        <title>A near-complete genome assembly of Cinchona calisaya.</title>
        <authorList>
            <person name="Lian D.C."/>
            <person name="Zhao X.W."/>
            <person name="Wei L."/>
        </authorList>
    </citation>
    <scope>NUCLEOTIDE SEQUENCE [LARGE SCALE GENOMIC DNA]</scope>
    <source>
        <tissue evidence="12">Nenye</tissue>
    </source>
</reference>
<dbReference type="PRINTS" id="PR00056">
    <property type="entry name" value="HSFDOMAIN"/>
</dbReference>
<dbReference type="Pfam" id="PF00447">
    <property type="entry name" value="HSF_DNA-bind"/>
    <property type="match status" value="1"/>
</dbReference>
<accession>A0ABD2ZSQ8</accession>
<keyword evidence="7" id="KW-0804">Transcription</keyword>
<keyword evidence="5" id="KW-0346">Stress response</keyword>
<keyword evidence="6" id="KW-0238">DNA-binding</keyword>
<name>A0ABD2ZSQ8_9GENT</name>
<dbReference type="SUPFAM" id="SSF46785">
    <property type="entry name" value="Winged helix' DNA-binding domain"/>
    <property type="match status" value="1"/>
</dbReference>
<keyword evidence="10" id="KW-0175">Coiled coil</keyword>
<evidence type="ECO:0000256" key="10">
    <source>
        <dbReference type="SAM" id="Coils"/>
    </source>
</evidence>
<proteinExistence type="inferred from homology"/>
<sequence length="355" mass="40873">METNQETSEVTNSTPHELNVGEKIMNPRIPVENDVGESSSNNAIVTDVAAVSTHPFAKEVYAIGTSSFSRMRQPPAFLQKVYDIVRNPETDSIISWNSTGTSFIVWDPHKFAAEVLGNYFRHNNFSSFVCQLNTYGFKKINWDRFEFQNEWFQKGKRSWLKKIKRRNQSTQNVQQTRVIETTRELTLPEKQKKLENLIHEHDALKEELMKLKQVQEDLQKEMTTLEQQAHYITSKQQKILNYLIQDNLMRKKGVQITTAELLDEGETSHKNIQSDTKKEKCSIVVGSTFSDFCNADYASLEKQLMDDLNCENVPEEERTKLQQSNAVIALEDLIAGPADWTEFAKELANKARNKS</sequence>
<dbReference type="InterPro" id="IPR036388">
    <property type="entry name" value="WH-like_DNA-bd_sf"/>
</dbReference>
<dbReference type="Proteomes" id="UP001630127">
    <property type="component" value="Unassembled WGS sequence"/>
</dbReference>
<evidence type="ECO:0000256" key="5">
    <source>
        <dbReference type="ARBA" id="ARBA00023016"/>
    </source>
</evidence>
<dbReference type="EMBL" id="JBJUIK010000007">
    <property type="protein sequence ID" value="KAL3522169.1"/>
    <property type="molecule type" value="Genomic_DNA"/>
</dbReference>
<comment type="caution">
    <text evidence="12">The sequence shown here is derived from an EMBL/GenBank/DDBJ whole genome shotgun (WGS) entry which is preliminary data.</text>
</comment>
<feature type="coiled-coil region" evidence="10">
    <location>
        <begin position="187"/>
        <end position="228"/>
    </location>
</feature>
<evidence type="ECO:0000256" key="3">
    <source>
        <dbReference type="ARBA" id="ARBA00022553"/>
    </source>
</evidence>
<evidence type="ECO:0000256" key="7">
    <source>
        <dbReference type="ARBA" id="ARBA00023163"/>
    </source>
</evidence>
<evidence type="ECO:0000313" key="12">
    <source>
        <dbReference type="EMBL" id="KAL3522169.1"/>
    </source>
</evidence>
<comment type="similarity">
    <text evidence="9">Belongs to the HSF family.</text>
</comment>
<comment type="subunit">
    <text evidence="2">Homotrimer.</text>
</comment>
<feature type="domain" description="HSF-type DNA-binding" evidence="11">
    <location>
        <begin position="73"/>
        <end position="166"/>
    </location>
</feature>
<dbReference type="PANTHER" id="PTHR10015">
    <property type="entry name" value="HEAT SHOCK TRANSCRIPTION FACTOR"/>
    <property type="match status" value="1"/>
</dbReference>